<sequence length="281" mass="30331">MRCKYFDKLTYRLRNDPSFHFISLQTYACLLMLLLLLLLLSYNHRIDIVLHLVASVKLLNRLTEVYVDLPAHSFYIIPVLFWAQMKCFVLYLCYTIIYLLPLGDSGVNGRSTNTTSSNSSSSSSSNNNNSSSSSSSSISSSSSSSSNSSRRSSGSSSCSTSSTLMSIYTMCALFSSLPARTVTIVPSIISPSETTLKATGNVLFERQCGGKTVQTNNGLLVRISSPGCSVKKSPRVRSAKMSDVILVGGGIGGIAATICCRPFGVANTLLFDSLSIRAKKN</sequence>
<evidence type="ECO:0008006" key="5">
    <source>
        <dbReference type="Google" id="ProtNLM"/>
    </source>
</evidence>
<evidence type="ECO:0000313" key="3">
    <source>
        <dbReference type="EnsemblMetazoa" id="GPAI032604-PA"/>
    </source>
</evidence>
<keyword evidence="4" id="KW-1185">Reference proteome</keyword>
<keyword evidence="2" id="KW-0472">Membrane</keyword>
<dbReference type="VEuPathDB" id="VectorBase:GPAI032604"/>
<dbReference type="EnsemblMetazoa" id="GPAI032604-RA">
    <property type="protein sequence ID" value="GPAI032604-PA"/>
    <property type="gene ID" value="GPAI032604"/>
</dbReference>
<reference evidence="3" key="2">
    <citation type="submission" date="2020-05" db="UniProtKB">
        <authorList>
            <consortium name="EnsemblMetazoa"/>
        </authorList>
    </citation>
    <scope>IDENTIFICATION</scope>
    <source>
        <strain evidence="3">IAEA</strain>
    </source>
</reference>
<feature type="transmembrane region" description="Helical" evidence="2">
    <location>
        <begin position="244"/>
        <end position="264"/>
    </location>
</feature>
<keyword evidence="2" id="KW-1133">Transmembrane helix</keyword>
<feature type="region of interest" description="Disordered" evidence="1">
    <location>
        <begin position="110"/>
        <end position="160"/>
    </location>
</feature>
<reference evidence="4" key="1">
    <citation type="submission" date="2014-03" db="EMBL/GenBank/DDBJ databases">
        <authorList>
            <person name="Aksoy S."/>
            <person name="Warren W."/>
            <person name="Wilson R.K."/>
        </authorList>
    </citation>
    <scope>NUCLEOTIDE SEQUENCE [LARGE SCALE GENOMIC DNA]</scope>
    <source>
        <strain evidence="4">IAEA</strain>
    </source>
</reference>
<dbReference type="AlphaFoldDB" id="A0A1B0A2P1"/>
<name>A0A1B0A2P1_GLOPL</name>
<keyword evidence="2" id="KW-0812">Transmembrane</keyword>
<organism evidence="3 4">
    <name type="scientific">Glossina pallidipes</name>
    <name type="common">Tsetse fly</name>
    <dbReference type="NCBI Taxonomy" id="7398"/>
    <lineage>
        <taxon>Eukaryota</taxon>
        <taxon>Metazoa</taxon>
        <taxon>Ecdysozoa</taxon>
        <taxon>Arthropoda</taxon>
        <taxon>Hexapoda</taxon>
        <taxon>Insecta</taxon>
        <taxon>Pterygota</taxon>
        <taxon>Neoptera</taxon>
        <taxon>Endopterygota</taxon>
        <taxon>Diptera</taxon>
        <taxon>Brachycera</taxon>
        <taxon>Muscomorpha</taxon>
        <taxon>Hippoboscoidea</taxon>
        <taxon>Glossinidae</taxon>
        <taxon>Glossina</taxon>
    </lineage>
</organism>
<feature type="transmembrane region" description="Helical" evidence="2">
    <location>
        <begin position="21"/>
        <end position="42"/>
    </location>
</feature>
<proteinExistence type="predicted"/>
<feature type="transmembrane region" description="Helical" evidence="2">
    <location>
        <begin position="75"/>
        <end position="100"/>
    </location>
</feature>
<evidence type="ECO:0000256" key="2">
    <source>
        <dbReference type="SAM" id="Phobius"/>
    </source>
</evidence>
<evidence type="ECO:0000313" key="4">
    <source>
        <dbReference type="Proteomes" id="UP000092445"/>
    </source>
</evidence>
<accession>A0A1B0A2P1</accession>
<protein>
    <recommendedName>
        <fullName evidence="5">FAD/NAD(P)-binding domain-containing protein</fullName>
    </recommendedName>
</protein>
<dbReference type="Proteomes" id="UP000092445">
    <property type="component" value="Unassembled WGS sequence"/>
</dbReference>
<evidence type="ECO:0000256" key="1">
    <source>
        <dbReference type="SAM" id="MobiDB-lite"/>
    </source>
</evidence>